<accession>A0A8S1JDY6</accession>
<dbReference type="GO" id="GO:0097527">
    <property type="term" value="P:necroptotic signaling pathway"/>
    <property type="evidence" value="ECO:0007669"/>
    <property type="project" value="TreeGrafter"/>
</dbReference>
<dbReference type="PROSITE" id="PS50011">
    <property type="entry name" value="PROTEIN_KINASE_DOM"/>
    <property type="match status" value="1"/>
</dbReference>
<dbReference type="InterPro" id="IPR000719">
    <property type="entry name" value="Prot_kinase_dom"/>
</dbReference>
<dbReference type="Gene3D" id="1.10.510.10">
    <property type="entry name" value="Transferase(Phosphotransferase) domain 1"/>
    <property type="match status" value="1"/>
</dbReference>
<dbReference type="Pfam" id="PF00069">
    <property type="entry name" value="Pkinase"/>
    <property type="match status" value="1"/>
</dbReference>
<feature type="domain" description="Protein kinase" evidence="3">
    <location>
        <begin position="43"/>
        <end position="294"/>
    </location>
</feature>
<name>A0A8S1JDY6_9CHLO</name>
<dbReference type="Proteomes" id="UP000708148">
    <property type="component" value="Unassembled WGS sequence"/>
</dbReference>
<dbReference type="Gene3D" id="3.30.200.20">
    <property type="entry name" value="Phosphorylase Kinase, domain 1"/>
    <property type="match status" value="1"/>
</dbReference>
<dbReference type="PROSITE" id="PS00108">
    <property type="entry name" value="PROTEIN_KINASE_ST"/>
    <property type="match status" value="1"/>
</dbReference>
<dbReference type="SMART" id="SM00220">
    <property type="entry name" value="S_TKc"/>
    <property type="match status" value="1"/>
</dbReference>
<evidence type="ECO:0000256" key="1">
    <source>
        <dbReference type="ARBA" id="ARBA00022741"/>
    </source>
</evidence>
<dbReference type="PANTHER" id="PTHR44329:SF298">
    <property type="entry name" value="MIXED LINEAGE KINASE DOMAIN-LIKE PROTEIN"/>
    <property type="match status" value="1"/>
</dbReference>
<feature type="non-terminal residue" evidence="4">
    <location>
        <position position="1"/>
    </location>
</feature>
<sequence>ARHVHDIEFQDVASPKSRQTPKLLELAGSPFEPKLLDRNRLSVLEGGWQLSGAHGDIKEGIWLDENRVQHRVAIKSPKYSELDKHREAIARELRVLATVPGHPNIVTVVGFCLTDGPLIVEEFMATNLEAVLCGADQGLTYDEIIRISLDVARGLDHLHEHGVTHYDIKPSNILMDGEFNAKLADFSCSELKLASSMSLAVRGSAGYIAPEIVEKGLCSRRGGPGRHFPTDKVDVYSFGKVMLECVTGSLNPENAAAERICHGPLWELIRACVSGCPKERPGCKRIVERLEGMVKDEGGWEPGWKARRPMQEISQAS</sequence>
<organism evidence="4 5">
    <name type="scientific">Ostreobium quekettii</name>
    <dbReference type="NCBI Taxonomy" id="121088"/>
    <lineage>
        <taxon>Eukaryota</taxon>
        <taxon>Viridiplantae</taxon>
        <taxon>Chlorophyta</taxon>
        <taxon>core chlorophytes</taxon>
        <taxon>Ulvophyceae</taxon>
        <taxon>TCBD clade</taxon>
        <taxon>Bryopsidales</taxon>
        <taxon>Ostreobineae</taxon>
        <taxon>Ostreobiaceae</taxon>
        <taxon>Ostreobium</taxon>
    </lineage>
</organism>
<dbReference type="EMBL" id="CAJHUC010002816">
    <property type="protein sequence ID" value="CAD7704423.1"/>
    <property type="molecule type" value="Genomic_DNA"/>
</dbReference>
<reference evidence="4" key="1">
    <citation type="submission" date="2020-12" db="EMBL/GenBank/DDBJ databases">
        <authorList>
            <person name="Iha C."/>
        </authorList>
    </citation>
    <scope>NUCLEOTIDE SEQUENCE</scope>
</reference>
<comment type="caution">
    <text evidence="4">The sequence shown here is derived from an EMBL/GenBank/DDBJ whole genome shotgun (WGS) entry which is preliminary data.</text>
</comment>
<proteinExistence type="predicted"/>
<dbReference type="PANTHER" id="PTHR44329">
    <property type="entry name" value="SERINE/THREONINE-PROTEIN KINASE TNNI3K-RELATED"/>
    <property type="match status" value="1"/>
</dbReference>
<dbReference type="InterPro" id="IPR051681">
    <property type="entry name" value="Ser/Thr_Kinases-Pseudokinases"/>
</dbReference>
<dbReference type="InterPro" id="IPR011009">
    <property type="entry name" value="Kinase-like_dom_sf"/>
</dbReference>
<dbReference type="OrthoDB" id="547759at2759"/>
<keyword evidence="2" id="KW-0067">ATP-binding</keyword>
<evidence type="ECO:0000256" key="2">
    <source>
        <dbReference type="ARBA" id="ARBA00022840"/>
    </source>
</evidence>
<dbReference type="AlphaFoldDB" id="A0A8S1JDY6"/>
<keyword evidence="1" id="KW-0547">Nucleotide-binding</keyword>
<gene>
    <name evidence="4" type="ORF">OSTQU699_LOCUS9778</name>
</gene>
<dbReference type="InterPro" id="IPR008271">
    <property type="entry name" value="Ser/Thr_kinase_AS"/>
</dbReference>
<dbReference type="SUPFAM" id="SSF56112">
    <property type="entry name" value="Protein kinase-like (PK-like)"/>
    <property type="match status" value="1"/>
</dbReference>
<keyword evidence="5" id="KW-1185">Reference proteome</keyword>
<evidence type="ECO:0000313" key="5">
    <source>
        <dbReference type="Proteomes" id="UP000708148"/>
    </source>
</evidence>
<evidence type="ECO:0000313" key="4">
    <source>
        <dbReference type="EMBL" id="CAD7704423.1"/>
    </source>
</evidence>
<protein>
    <recommendedName>
        <fullName evidence="3">Protein kinase domain-containing protein</fullName>
    </recommendedName>
</protein>
<evidence type="ECO:0000259" key="3">
    <source>
        <dbReference type="PROSITE" id="PS50011"/>
    </source>
</evidence>
<dbReference type="GO" id="GO:0004672">
    <property type="term" value="F:protein kinase activity"/>
    <property type="evidence" value="ECO:0007669"/>
    <property type="project" value="InterPro"/>
</dbReference>
<dbReference type="GO" id="GO:0005524">
    <property type="term" value="F:ATP binding"/>
    <property type="evidence" value="ECO:0007669"/>
    <property type="project" value="UniProtKB-KW"/>
</dbReference>